<sequence length="178" mass="20903">MRKDSIEKIRIRNEVIEEVKDEICRTHVNGGVIIECFQIHNEEVLHTPDFIEENAAYFMSILTSEDIKAAIPQLYKGCHSYFQPTFTPCCQFTVDGGIARSIYCGGAYERFYGTPKEAKKLAEKLCDVMFEDRLFDIEAYKTNEAWCSWFYDVAWDDTWFIIDKKLKRFWLICITDTD</sequence>
<keyword evidence="2" id="KW-1185">Reference proteome</keyword>
<evidence type="ECO:0000313" key="1">
    <source>
        <dbReference type="EMBL" id="GGE57351.1"/>
    </source>
</evidence>
<organism evidence="1 2">
    <name type="scientific">Priestia taiwanensis</name>
    <dbReference type="NCBI Taxonomy" id="1347902"/>
    <lineage>
        <taxon>Bacteria</taxon>
        <taxon>Bacillati</taxon>
        <taxon>Bacillota</taxon>
        <taxon>Bacilli</taxon>
        <taxon>Bacillales</taxon>
        <taxon>Bacillaceae</taxon>
        <taxon>Priestia</taxon>
    </lineage>
</organism>
<dbReference type="AlphaFoldDB" id="A0A917AJD1"/>
<protein>
    <submittedName>
        <fullName evidence="1">Uncharacterized protein</fullName>
    </submittedName>
</protein>
<reference evidence="1" key="1">
    <citation type="journal article" date="2014" name="Int. J. Syst. Evol. Microbiol.">
        <title>Complete genome sequence of Corynebacterium casei LMG S-19264T (=DSM 44701T), isolated from a smear-ripened cheese.</title>
        <authorList>
            <consortium name="US DOE Joint Genome Institute (JGI-PGF)"/>
            <person name="Walter F."/>
            <person name="Albersmeier A."/>
            <person name="Kalinowski J."/>
            <person name="Ruckert C."/>
        </authorList>
    </citation>
    <scope>NUCLEOTIDE SEQUENCE</scope>
    <source>
        <strain evidence="1">CGMCC 1.12698</strain>
    </source>
</reference>
<dbReference type="Proteomes" id="UP000605259">
    <property type="component" value="Unassembled WGS sequence"/>
</dbReference>
<dbReference type="RefSeq" id="WP_188386838.1">
    <property type="nucleotide sequence ID" value="NZ_BMFK01000001.1"/>
</dbReference>
<accession>A0A917AJD1</accession>
<reference evidence="1" key="2">
    <citation type="submission" date="2020-09" db="EMBL/GenBank/DDBJ databases">
        <authorList>
            <person name="Sun Q."/>
            <person name="Zhou Y."/>
        </authorList>
    </citation>
    <scope>NUCLEOTIDE SEQUENCE</scope>
    <source>
        <strain evidence="1">CGMCC 1.12698</strain>
    </source>
</reference>
<gene>
    <name evidence="1" type="ORF">GCM10007140_04670</name>
</gene>
<name>A0A917AJD1_9BACI</name>
<dbReference type="EMBL" id="BMFK01000001">
    <property type="protein sequence ID" value="GGE57351.1"/>
    <property type="molecule type" value="Genomic_DNA"/>
</dbReference>
<comment type="caution">
    <text evidence="1">The sequence shown here is derived from an EMBL/GenBank/DDBJ whole genome shotgun (WGS) entry which is preliminary data.</text>
</comment>
<proteinExistence type="predicted"/>
<evidence type="ECO:0000313" key="2">
    <source>
        <dbReference type="Proteomes" id="UP000605259"/>
    </source>
</evidence>